<reference evidence="1" key="1">
    <citation type="journal article" date="2014" name="Front. Microbiol.">
        <title>High frequency of phylogenetically diverse reductive dehalogenase-homologous genes in deep subseafloor sedimentary metagenomes.</title>
        <authorList>
            <person name="Kawai M."/>
            <person name="Futagami T."/>
            <person name="Toyoda A."/>
            <person name="Takaki Y."/>
            <person name="Nishi S."/>
            <person name="Hori S."/>
            <person name="Arai W."/>
            <person name="Tsubouchi T."/>
            <person name="Morono Y."/>
            <person name="Uchiyama I."/>
            <person name="Ito T."/>
            <person name="Fujiyama A."/>
            <person name="Inagaki F."/>
            <person name="Takami H."/>
        </authorList>
    </citation>
    <scope>NUCLEOTIDE SEQUENCE</scope>
    <source>
        <strain evidence="1">Expedition CK06-06</strain>
    </source>
</reference>
<feature type="non-terminal residue" evidence="1">
    <location>
        <position position="272"/>
    </location>
</feature>
<evidence type="ECO:0000313" key="1">
    <source>
        <dbReference type="EMBL" id="GAH75672.1"/>
    </source>
</evidence>
<proteinExistence type="predicted"/>
<accession>X1I1S2</accession>
<sequence>DRYYSAIFGIIPHLEINLLEDLISKDENLREKYSNRIKPNYLEDEIERLFKINFPNAMVFRGSLWEDTLNNKNYENDLLVVIDTFALIIEAKSGKVTPPAKRGAPKRLFETLQELIEKASEQAHRFIEYLKKNKTIHTFYNKRGEKNIVDSSKINYYIPIGITLANLGVISSNLKKLIEAGIIEKKISDLAPSISLTDLEIIFDLLPLEAEKIHYFARRREIENHLNYEGDELDLLSFYLENGFNIGEAEYNNEIMINLILKSKEIDPYFEG</sequence>
<comment type="caution">
    <text evidence="1">The sequence shown here is derived from an EMBL/GenBank/DDBJ whole genome shotgun (WGS) entry which is preliminary data.</text>
</comment>
<gene>
    <name evidence="1" type="ORF">S03H2_42285</name>
</gene>
<evidence type="ECO:0008006" key="2">
    <source>
        <dbReference type="Google" id="ProtNLM"/>
    </source>
</evidence>
<organism evidence="1">
    <name type="scientific">marine sediment metagenome</name>
    <dbReference type="NCBI Taxonomy" id="412755"/>
    <lineage>
        <taxon>unclassified sequences</taxon>
        <taxon>metagenomes</taxon>
        <taxon>ecological metagenomes</taxon>
    </lineage>
</organism>
<feature type="non-terminal residue" evidence="1">
    <location>
        <position position="1"/>
    </location>
</feature>
<protein>
    <recommendedName>
        <fullName evidence="2">NERD domain-containing protein</fullName>
    </recommendedName>
</protein>
<dbReference type="AlphaFoldDB" id="X1I1S2"/>
<name>X1I1S2_9ZZZZ</name>
<dbReference type="EMBL" id="BARU01026313">
    <property type="protein sequence ID" value="GAH75672.1"/>
    <property type="molecule type" value="Genomic_DNA"/>
</dbReference>